<dbReference type="Pfam" id="PF03151">
    <property type="entry name" value="TPT"/>
    <property type="match status" value="1"/>
</dbReference>
<evidence type="ECO:0000313" key="5">
    <source>
        <dbReference type="Proteomes" id="UP000037460"/>
    </source>
</evidence>
<keyword evidence="5" id="KW-1185">Reference proteome</keyword>
<protein>
    <recommendedName>
        <fullName evidence="3">Sugar phosphate transporter domain-containing protein</fullName>
    </recommendedName>
</protein>
<feature type="transmembrane region" description="Helical" evidence="2">
    <location>
        <begin position="75"/>
        <end position="94"/>
    </location>
</feature>
<dbReference type="InterPro" id="IPR004853">
    <property type="entry name" value="Sugar_P_trans_dom"/>
</dbReference>
<gene>
    <name evidence="4" type="ORF">Ctob_015619</name>
</gene>
<keyword evidence="2" id="KW-0812">Transmembrane</keyword>
<reference evidence="5" key="1">
    <citation type="journal article" date="2015" name="PLoS Genet.">
        <title>Genome Sequence and Transcriptome Analyses of Chrysochromulina tobin: Metabolic Tools for Enhanced Algal Fitness in the Prominent Order Prymnesiales (Haptophyceae).</title>
        <authorList>
            <person name="Hovde B.T."/>
            <person name="Deodato C.R."/>
            <person name="Hunsperger H.M."/>
            <person name="Ryken S.A."/>
            <person name="Yost W."/>
            <person name="Jha R.K."/>
            <person name="Patterson J."/>
            <person name="Monnat R.J. Jr."/>
            <person name="Barlow S.B."/>
            <person name="Starkenburg S.R."/>
            <person name="Cattolico R.A."/>
        </authorList>
    </citation>
    <scope>NUCLEOTIDE SEQUENCE</scope>
    <source>
        <strain evidence="5">CCMP291</strain>
    </source>
</reference>
<keyword evidence="2" id="KW-1133">Transmembrane helix</keyword>
<name>A0A0M0LPL7_9EUKA</name>
<dbReference type="AlphaFoldDB" id="A0A0M0LPL7"/>
<proteinExistence type="predicted"/>
<organism evidence="4 5">
    <name type="scientific">Chrysochromulina tobinii</name>
    <dbReference type="NCBI Taxonomy" id="1460289"/>
    <lineage>
        <taxon>Eukaryota</taxon>
        <taxon>Haptista</taxon>
        <taxon>Haptophyta</taxon>
        <taxon>Prymnesiophyceae</taxon>
        <taxon>Prymnesiales</taxon>
        <taxon>Chrysochromulinaceae</taxon>
        <taxon>Chrysochromulina</taxon>
    </lineage>
</organism>
<feature type="domain" description="Sugar phosphate transporter" evidence="3">
    <location>
        <begin position="13"/>
        <end position="220"/>
    </location>
</feature>
<dbReference type="InterPro" id="IPR037185">
    <property type="entry name" value="EmrE-like"/>
</dbReference>
<accession>A0A0M0LPL7</accession>
<feature type="transmembrane region" description="Helical" evidence="2">
    <location>
        <begin position="106"/>
        <end position="130"/>
    </location>
</feature>
<dbReference type="Proteomes" id="UP000037460">
    <property type="component" value="Unassembled WGS sequence"/>
</dbReference>
<evidence type="ECO:0000259" key="3">
    <source>
        <dbReference type="Pfam" id="PF03151"/>
    </source>
</evidence>
<feature type="transmembrane region" description="Helical" evidence="2">
    <location>
        <begin position="44"/>
        <end position="69"/>
    </location>
</feature>
<evidence type="ECO:0000256" key="2">
    <source>
        <dbReference type="SAM" id="Phobius"/>
    </source>
</evidence>
<feature type="region of interest" description="Disordered" evidence="1">
    <location>
        <begin position="244"/>
        <end position="283"/>
    </location>
</feature>
<comment type="caution">
    <text evidence="4">The sequence shown here is derived from an EMBL/GenBank/DDBJ whole genome shotgun (WGS) entry which is preliminary data.</text>
</comment>
<keyword evidence="2" id="KW-0472">Membrane</keyword>
<feature type="transmembrane region" description="Helical" evidence="2">
    <location>
        <begin position="150"/>
        <end position="166"/>
    </location>
</feature>
<evidence type="ECO:0000256" key="1">
    <source>
        <dbReference type="SAM" id="MobiDB-lite"/>
    </source>
</evidence>
<evidence type="ECO:0000313" key="4">
    <source>
        <dbReference type="EMBL" id="KOO52964.1"/>
    </source>
</evidence>
<feature type="transmembrane region" description="Helical" evidence="2">
    <location>
        <begin position="178"/>
        <end position="196"/>
    </location>
</feature>
<feature type="transmembrane region" description="Helical" evidence="2">
    <location>
        <begin position="202"/>
        <end position="222"/>
    </location>
</feature>
<feature type="compositionally biased region" description="Basic and acidic residues" evidence="1">
    <location>
        <begin position="247"/>
        <end position="263"/>
    </location>
</feature>
<dbReference type="SUPFAM" id="SSF103481">
    <property type="entry name" value="Multidrug resistance efflux transporter EmrE"/>
    <property type="match status" value="2"/>
</dbReference>
<dbReference type="EMBL" id="JWZX01000440">
    <property type="protein sequence ID" value="KOO52964.1"/>
    <property type="molecule type" value="Genomic_DNA"/>
</dbReference>
<sequence>MLHSGAYLLLLEALHRTSVTNVIVWRQLTPMFTMVVEQFVLPDVLYRTSCLSIIGLIFLVLGVMIYAAADYLYDWLGTLLTILSMLLMVWEGVLKRHLLTNPKEPIVLSLQAMVFVNNAVGFVAAMVLVLSYELWLFGYHAIPHIRRAEIVYTLCTAFLNSLYHYMGLQLAKAVSASFVLGTTFLSKVAIVIFAALCMGDTTRPACLLGLILALGGNLIYLLSRLQVMAAQELSEPTIEEDGTDIIDSIRETPGRPEGEERKPPTSWFNRLSHGGGSARELKI</sequence>